<proteinExistence type="predicted"/>
<feature type="compositionally biased region" description="Low complexity" evidence="1">
    <location>
        <begin position="194"/>
        <end position="207"/>
    </location>
</feature>
<organism evidence="2 3">
    <name type="scientific">Ajellomyces capsulatus</name>
    <name type="common">Darling's disease fungus</name>
    <name type="synonym">Histoplasma capsulatum</name>
    <dbReference type="NCBI Taxonomy" id="5037"/>
    <lineage>
        <taxon>Eukaryota</taxon>
        <taxon>Fungi</taxon>
        <taxon>Dikarya</taxon>
        <taxon>Ascomycota</taxon>
        <taxon>Pezizomycotina</taxon>
        <taxon>Eurotiomycetes</taxon>
        <taxon>Eurotiomycetidae</taxon>
        <taxon>Onygenales</taxon>
        <taxon>Ajellomycetaceae</taxon>
        <taxon>Histoplasma</taxon>
    </lineage>
</organism>
<feature type="compositionally biased region" description="Polar residues" evidence="1">
    <location>
        <begin position="226"/>
        <end position="237"/>
    </location>
</feature>
<dbReference type="VEuPathDB" id="FungiDB:I7I51_08442"/>
<name>A0A8A1M0R2_AJECA</name>
<reference evidence="2" key="1">
    <citation type="submission" date="2021-01" db="EMBL/GenBank/DDBJ databases">
        <title>Chromosome-level genome assembly of a human fungal pathogen reveals clustering of transcriptionally co-regulated genes.</title>
        <authorList>
            <person name="Voorhies M."/>
            <person name="Cohen S."/>
            <person name="Shea T.P."/>
            <person name="Petrus S."/>
            <person name="Munoz J.F."/>
            <person name="Poplawski S."/>
            <person name="Goldman W.E."/>
            <person name="Michael T."/>
            <person name="Cuomo C.A."/>
            <person name="Sil A."/>
            <person name="Beyhan S."/>
        </authorList>
    </citation>
    <scope>NUCLEOTIDE SEQUENCE</scope>
    <source>
        <strain evidence="2">WU24</strain>
    </source>
</reference>
<evidence type="ECO:0000313" key="3">
    <source>
        <dbReference type="Proteomes" id="UP000663671"/>
    </source>
</evidence>
<dbReference type="AlphaFoldDB" id="A0A8A1M0R2"/>
<protein>
    <submittedName>
        <fullName evidence="2">Uncharacterized protein</fullName>
    </submittedName>
</protein>
<dbReference type="EMBL" id="CP069109">
    <property type="protein sequence ID" value="QSS59010.1"/>
    <property type="molecule type" value="Genomic_DNA"/>
</dbReference>
<dbReference type="Proteomes" id="UP000663671">
    <property type="component" value="Chromosome 2"/>
</dbReference>
<evidence type="ECO:0000313" key="2">
    <source>
        <dbReference type="EMBL" id="QSS59010.1"/>
    </source>
</evidence>
<feature type="region of interest" description="Disordered" evidence="1">
    <location>
        <begin position="1"/>
        <end position="22"/>
    </location>
</feature>
<accession>A0A8A1M0R2</accession>
<feature type="region of interest" description="Disordered" evidence="1">
    <location>
        <begin position="226"/>
        <end position="245"/>
    </location>
</feature>
<sequence length="420" mass="45506">MAGMMVAPSLEARHDEEYSAEAGRQSLGKLRIQKSSSQLLQSSAVSVTRITSPTNKTFETEECWLFGEFISTNYGNADAHDLPKIQKRRCQIVQYRQHSSSESLCGSSEVAKPIKIDRMAKPRLITIPKSTSCLAVPCGKSEADAFAQSIPASKKLPSAFSCLNLSPHTERPPGSGDDSGCAGQGSYNSTGDTSRLSLSDPPVDSSSGLLRRISFKKQIPRWIQKNSPLHKSGSTASRNKDTTHKRALKTASWSAGCALDHLETLIMQTPLPVFDLSSPVITSMRSTSEKALLTPFKEIFPGAPVEKLSSLCAVFVAQIYLSSLEACQNNTNGNHTIIGSVVDGISGKARARLGFPPSKTSQVRVQERPSHPRYANIHDRLNEVADALLVDLCGTSDSGLKRALMSLVQLFESNKKLALM</sequence>
<feature type="region of interest" description="Disordered" evidence="1">
    <location>
        <begin position="167"/>
        <end position="207"/>
    </location>
</feature>
<gene>
    <name evidence="2" type="ORF">I7I51_08442</name>
</gene>
<dbReference type="OrthoDB" id="4219928at2759"/>
<evidence type="ECO:0000256" key="1">
    <source>
        <dbReference type="SAM" id="MobiDB-lite"/>
    </source>
</evidence>